<gene>
    <name evidence="2" type="ORF">TPC1_20040</name>
</gene>
<accession>A0A146K509</accession>
<protein>
    <submittedName>
        <fullName evidence="2">UBA-like domain-containing protein</fullName>
    </submittedName>
</protein>
<dbReference type="CDD" id="cd14348">
    <property type="entry name" value="UBA_p47"/>
    <property type="match status" value="1"/>
</dbReference>
<dbReference type="Pfam" id="PF14555">
    <property type="entry name" value="UBA_4"/>
    <property type="match status" value="1"/>
</dbReference>
<dbReference type="SUPFAM" id="SSF46934">
    <property type="entry name" value="UBA-like"/>
    <property type="match status" value="1"/>
</dbReference>
<dbReference type="InterPro" id="IPR009060">
    <property type="entry name" value="UBA-like_sf"/>
</dbReference>
<dbReference type="EMBL" id="GDID01005945">
    <property type="protein sequence ID" value="JAP90661.1"/>
    <property type="molecule type" value="Transcribed_RNA"/>
</dbReference>
<organism evidence="2">
    <name type="scientific">Trepomonas sp. PC1</name>
    <dbReference type="NCBI Taxonomy" id="1076344"/>
    <lineage>
        <taxon>Eukaryota</taxon>
        <taxon>Metamonada</taxon>
        <taxon>Diplomonadida</taxon>
        <taxon>Hexamitidae</taxon>
        <taxon>Hexamitinae</taxon>
        <taxon>Trepomonas</taxon>
    </lineage>
</organism>
<feature type="compositionally biased region" description="Polar residues" evidence="1">
    <location>
        <begin position="81"/>
        <end position="99"/>
    </location>
</feature>
<name>A0A146K509_9EUKA</name>
<dbReference type="Gene3D" id="1.10.8.10">
    <property type="entry name" value="DNA helicase RuvA subunit, C-terminal domain"/>
    <property type="match status" value="1"/>
</dbReference>
<evidence type="ECO:0000313" key="2">
    <source>
        <dbReference type="EMBL" id="JAP90661.1"/>
    </source>
</evidence>
<evidence type="ECO:0000256" key="1">
    <source>
        <dbReference type="SAM" id="MobiDB-lite"/>
    </source>
</evidence>
<dbReference type="AlphaFoldDB" id="A0A146K509"/>
<feature type="region of interest" description="Disordered" evidence="1">
    <location>
        <begin position="57"/>
        <end position="123"/>
    </location>
</feature>
<feature type="non-terminal residue" evidence="2">
    <location>
        <position position="1"/>
    </location>
</feature>
<proteinExistence type="predicted"/>
<reference evidence="2" key="1">
    <citation type="submission" date="2015-07" db="EMBL/GenBank/DDBJ databases">
        <title>Adaptation to a free-living lifestyle via gene acquisitions in the diplomonad Trepomonas sp. PC1.</title>
        <authorList>
            <person name="Xu F."/>
            <person name="Jerlstrom-Hultqvist J."/>
            <person name="Kolisko M."/>
            <person name="Simpson A.G.B."/>
            <person name="Roger A.J."/>
            <person name="Svard S.G."/>
            <person name="Andersson J.O."/>
        </authorList>
    </citation>
    <scope>NUCLEOTIDE SEQUENCE</scope>
    <source>
        <strain evidence="2">PC1</strain>
    </source>
</reference>
<feature type="compositionally biased region" description="Polar residues" evidence="1">
    <location>
        <begin position="106"/>
        <end position="120"/>
    </location>
</feature>
<sequence length="294" mass="33779">MKQSQIQQCEEFNGITGASITQAQYYLIVSDWKFEEAINLFYESQPITDKEAQQYINGCSDNKKPDNSNNVPQDNKDAISISDNDQNTFGTKRQPNQQKYEVDQPTIPQKNDPNNQSTKQVENHIEPNKDLLFNYQGEKGSATYQLKPKLLAKYYNNGLLINQEFFSFDKNPEIYTAVLKQETPPQFQLNYGEMQLERIQQNYYTIEKESFVGKPAVLKVEQKPLLNINLGEDVKIKAKYNNQIYLVKCWRSTTIKQILEKLGGVNAKTSEGKELNVDGSVERQGLANRLIIVE</sequence>